<dbReference type="PANTHER" id="PTHR43128">
    <property type="entry name" value="L-2-HYDROXYCARBOXYLATE DEHYDROGENASE (NAD(P)(+))"/>
    <property type="match status" value="1"/>
</dbReference>
<dbReference type="Pfam" id="PF02866">
    <property type="entry name" value="Ldh_1_C"/>
    <property type="match status" value="1"/>
</dbReference>
<keyword evidence="10" id="KW-1185">Reference proteome</keyword>
<evidence type="ECO:0000256" key="6">
    <source>
        <dbReference type="RuleBase" id="RU003369"/>
    </source>
</evidence>
<dbReference type="KEGG" id="cinf:CINF_1138"/>
<protein>
    <submittedName>
        <fullName evidence="9">Malate dehydrogenase, NAD-dependent</fullName>
        <ecNumber evidence="9">1.1.1.37</ecNumber>
    </submittedName>
</protein>
<feature type="binding site" evidence="4">
    <location>
        <position position="87"/>
    </location>
    <ligand>
        <name>substrate</name>
    </ligand>
</feature>
<dbReference type="AlphaFoldDB" id="A0A7H9CK29"/>
<accession>A0A7H9CK29</accession>
<feature type="binding site" evidence="4">
    <location>
        <position position="81"/>
    </location>
    <ligand>
        <name>substrate</name>
    </ligand>
</feature>
<dbReference type="EMBL" id="CP049075">
    <property type="protein sequence ID" value="QLI05628.1"/>
    <property type="molecule type" value="Genomic_DNA"/>
</dbReference>
<dbReference type="EC" id="1.1.1.37" evidence="9"/>
<dbReference type="InterPro" id="IPR001236">
    <property type="entry name" value="Lactate/malate_DH_N"/>
</dbReference>
<gene>
    <name evidence="9" type="primary">mdh</name>
    <name evidence="9" type="ORF">CINF_1138</name>
</gene>
<dbReference type="GO" id="GO:0006089">
    <property type="term" value="P:lactate metabolic process"/>
    <property type="evidence" value="ECO:0007669"/>
    <property type="project" value="TreeGrafter"/>
</dbReference>
<dbReference type="PRINTS" id="PR00086">
    <property type="entry name" value="LLDHDRGNASE"/>
</dbReference>
<evidence type="ECO:0000256" key="3">
    <source>
        <dbReference type="PIRSR" id="PIRSR000102-1"/>
    </source>
</evidence>
<evidence type="ECO:0000256" key="5">
    <source>
        <dbReference type="PIRSR" id="PIRSR000102-3"/>
    </source>
</evidence>
<evidence type="ECO:0000259" key="7">
    <source>
        <dbReference type="Pfam" id="PF00056"/>
    </source>
</evidence>
<dbReference type="InterPro" id="IPR015955">
    <property type="entry name" value="Lactate_DH/Glyco_Ohase_4_C"/>
</dbReference>
<keyword evidence="2 5" id="KW-0520">NAD</keyword>
<dbReference type="SUPFAM" id="SSF56327">
    <property type="entry name" value="LDH C-terminal domain-like"/>
    <property type="match status" value="1"/>
</dbReference>
<keyword evidence="1 6" id="KW-0560">Oxidoreductase</keyword>
<dbReference type="RefSeq" id="WP_179974826.1">
    <property type="nucleotide sequence ID" value="NZ_CP049075.1"/>
</dbReference>
<feature type="domain" description="Lactate/malate dehydrogenase N-terminal" evidence="7">
    <location>
        <begin position="1"/>
        <end position="141"/>
    </location>
</feature>
<dbReference type="InterPro" id="IPR036291">
    <property type="entry name" value="NAD(P)-bd_dom_sf"/>
</dbReference>
<feature type="binding site" evidence="5">
    <location>
        <begin position="7"/>
        <end position="12"/>
    </location>
    <ligand>
        <name>NAD(+)</name>
        <dbReference type="ChEBI" id="CHEBI:57540"/>
    </ligand>
</feature>
<evidence type="ECO:0000256" key="4">
    <source>
        <dbReference type="PIRSR" id="PIRSR000102-2"/>
    </source>
</evidence>
<comment type="similarity">
    <text evidence="6">Belongs to the LDH/MDH superfamily.</text>
</comment>
<feature type="active site" description="Proton acceptor" evidence="3">
    <location>
        <position position="174"/>
    </location>
</feature>
<evidence type="ECO:0000256" key="2">
    <source>
        <dbReference type="ARBA" id="ARBA00023027"/>
    </source>
</evidence>
<proteinExistence type="inferred from homology"/>
<dbReference type="PANTHER" id="PTHR43128:SF16">
    <property type="entry name" value="L-LACTATE DEHYDROGENASE"/>
    <property type="match status" value="1"/>
</dbReference>
<dbReference type="InterPro" id="IPR022383">
    <property type="entry name" value="Lactate/malate_DH_C"/>
</dbReference>
<feature type="binding site" evidence="5">
    <location>
        <position position="94"/>
    </location>
    <ligand>
        <name>NAD(+)</name>
        <dbReference type="ChEBI" id="CHEBI:57540"/>
    </ligand>
</feature>
<dbReference type="PIRSF" id="PIRSF000102">
    <property type="entry name" value="Lac_mal_DH"/>
    <property type="match status" value="1"/>
</dbReference>
<dbReference type="InterPro" id="IPR001557">
    <property type="entry name" value="L-lactate/malate_DH"/>
</dbReference>
<dbReference type="Pfam" id="PF00056">
    <property type="entry name" value="Ldh_1_N"/>
    <property type="match status" value="1"/>
</dbReference>
<dbReference type="Gene3D" id="3.90.110.10">
    <property type="entry name" value="Lactate dehydrogenase/glycoside hydrolase, family 4, C-terminal"/>
    <property type="match status" value="1"/>
</dbReference>
<dbReference type="GO" id="GO:0030060">
    <property type="term" value="F:L-malate dehydrogenase (NAD+) activity"/>
    <property type="evidence" value="ECO:0007669"/>
    <property type="project" value="UniProtKB-EC"/>
</dbReference>
<dbReference type="SUPFAM" id="SSF51735">
    <property type="entry name" value="NAD(P)-binding Rossmann-fold domains"/>
    <property type="match status" value="1"/>
</dbReference>
<name>A0A7H9CK29_9BACT</name>
<dbReference type="Proteomes" id="UP000509414">
    <property type="component" value="Chromosome"/>
</dbReference>
<dbReference type="GO" id="GO:0004459">
    <property type="term" value="F:L-lactate dehydrogenase (NAD+) activity"/>
    <property type="evidence" value="ECO:0007669"/>
    <property type="project" value="TreeGrafter"/>
</dbReference>
<reference evidence="9 10" key="1">
    <citation type="submission" date="2020-02" db="EMBL/GenBank/DDBJ databases">
        <title>Complete genome sequence of the novel Campylobacter species Candidatus Campylobacter infans.</title>
        <authorList>
            <person name="Duim B."/>
            <person name="Zomer A."/>
            <person name="van der Graaf L."/>
            <person name="Wagenaar J."/>
        </authorList>
    </citation>
    <scope>NUCLEOTIDE SEQUENCE [LARGE SCALE GENOMIC DNA]</scope>
    <source>
        <strain evidence="9 10">19S00001</strain>
    </source>
</reference>
<feature type="binding site" evidence="4">
    <location>
        <position position="119"/>
    </location>
    <ligand>
        <name>substrate</name>
    </ligand>
</feature>
<feature type="domain" description="Lactate/malate dehydrogenase C-terminal" evidence="8">
    <location>
        <begin position="145"/>
        <end position="244"/>
    </location>
</feature>
<dbReference type="FunFam" id="3.40.50.720:FF:000018">
    <property type="entry name" value="Malate dehydrogenase"/>
    <property type="match status" value="1"/>
</dbReference>
<evidence type="ECO:0000313" key="10">
    <source>
        <dbReference type="Proteomes" id="UP000509414"/>
    </source>
</evidence>
<feature type="binding site" evidence="5">
    <location>
        <position position="32"/>
    </location>
    <ligand>
        <name>NAD(+)</name>
        <dbReference type="ChEBI" id="CHEBI:57540"/>
    </ligand>
</feature>
<organism evidence="9 10">
    <name type="scientific">Candidatus Campylobacter infans</name>
    <dbReference type="NCBI Taxonomy" id="2561898"/>
    <lineage>
        <taxon>Bacteria</taxon>
        <taxon>Pseudomonadati</taxon>
        <taxon>Campylobacterota</taxon>
        <taxon>Epsilonproteobacteria</taxon>
        <taxon>Campylobacterales</taxon>
        <taxon>Campylobacteraceae</taxon>
        <taxon>Campylobacter</taxon>
    </lineage>
</organism>
<sequence length="297" mass="31741">MKIAMIGAGNVGASAAFLLLSHKIAKELVLLDINANLAKGKALDLAQSATLLDINAKIQGGDDYKMLKNADICVLTAGFARKDGQSRDELASKNASIVSLWASKIAKFAPKSVIIVVTNPLDVMVSVALKFSGFEKERVLGMAGELDSARLKYEIATHFGLKNSDVSAQMFGEHGQSMFALNASVRGRKISKNELLHLENQAKIGGAKFIALLGTSAFYAPSAGIFKMCKALKSKNGTELICSIGDENGVACAQILKFGKKIKIINAKLNAIKAKKYAQAYAAIKQNLLNLENLSHK</sequence>
<evidence type="ECO:0000259" key="8">
    <source>
        <dbReference type="Pfam" id="PF02866"/>
    </source>
</evidence>
<dbReference type="Gene3D" id="3.40.50.720">
    <property type="entry name" value="NAD(P)-binding Rossmann-like Domain"/>
    <property type="match status" value="1"/>
</dbReference>
<evidence type="ECO:0000256" key="1">
    <source>
        <dbReference type="ARBA" id="ARBA00023002"/>
    </source>
</evidence>
<feature type="binding site" evidence="4">
    <location>
        <position position="150"/>
    </location>
    <ligand>
        <name>substrate</name>
    </ligand>
</feature>
<evidence type="ECO:0000313" key="9">
    <source>
        <dbReference type="EMBL" id="QLI05628.1"/>
    </source>
</evidence>
<feature type="binding site" evidence="5">
    <location>
        <begin position="117"/>
        <end position="119"/>
    </location>
    <ligand>
        <name>NAD(+)</name>
        <dbReference type="ChEBI" id="CHEBI:57540"/>
    </ligand>
</feature>